<dbReference type="InterPro" id="IPR032675">
    <property type="entry name" value="LRR_dom_sf"/>
</dbReference>
<dbReference type="PANTHER" id="PTHR45973">
    <property type="entry name" value="PROTEIN PHOSPHATASE 1 REGULATORY SUBUNIT SDS22-RELATED"/>
    <property type="match status" value="1"/>
</dbReference>
<sequence length="303" mass="34679">MATNEENEWGIDTSTADRIADNLQLEKNIKPARLSLHLIVRRNLSRDSNEMPQEQIIDDLNKVKRVRLDRESIGEIDSLELLSSQVTHLYLQKNRIECIQNLECLPNLQVLVLSNNQIKEVEGLSHLQKLIFLDLSENCISDVDTEELPCSLVILNLAGNECVTKPKHREKLIQSLLKLKQLDGAQITRQEKLGAGLDISDDESSEELEDENREEDDEEKEQDDEDHPVSPIAEPIPINTQLSAYKQLPKIQASVQDFATEMLLRSQARLEESAGEHRRHIQEMTNSKIKARIRPLQHIQKPQ</sequence>
<evidence type="ECO:0000256" key="1">
    <source>
        <dbReference type="ARBA" id="ARBA00004138"/>
    </source>
</evidence>
<dbReference type="SUPFAM" id="SSF52058">
    <property type="entry name" value="L domain-like"/>
    <property type="match status" value="1"/>
</dbReference>
<dbReference type="Proteomes" id="UP000694888">
    <property type="component" value="Unplaced"/>
</dbReference>
<comment type="subcellular location">
    <subcellularLocation>
        <location evidence="1">Cell projection</location>
        <location evidence="1">Cilium</location>
    </subcellularLocation>
</comment>
<dbReference type="InterPro" id="IPR001611">
    <property type="entry name" value="Leu-rich_rpt"/>
</dbReference>
<dbReference type="PROSITE" id="PS51450">
    <property type="entry name" value="LRR"/>
    <property type="match status" value="2"/>
</dbReference>
<keyword evidence="7" id="KW-1185">Reference proteome</keyword>
<gene>
    <name evidence="8" type="primary">LOC101862623</name>
</gene>
<keyword evidence="2" id="KW-0433">Leucine-rich repeat</keyword>
<evidence type="ECO:0000256" key="3">
    <source>
        <dbReference type="ARBA" id="ARBA00022737"/>
    </source>
</evidence>
<feature type="compositionally biased region" description="Acidic residues" evidence="6">
    <location>
        <begin position="199"/>
        <end position="226"/>
    </location>
</feature>
<name>A0ABM0JBQ7_APLCA</name>
<feature type="region of interest" description="Disordered" evidence="6">
    <location>
        <begin position="193"/>
        <end position="241"/>
    </location>
</feature>
<dbReference type="InterPro" id="IPR050576">
    <property type="entry name" value="Cilia_flagella_integrity"/>
</dbReference>
<keyword evidence="4" id="KW-0969">Cilium</keyword>
<evidence type="ECO:0000256" key="5">
    <source>
        <dbReference type="ARBA" id="ARBA00023273"/>
    </source>
</evidence>
<dbReference type="PANTHER" id="PTHR45973:SF9">
    <property type="entry name" value="LEUCINE-RICH REPEAT-CONTAINING PROTEIN 46"/>
    <property type="match status" value="1"/>
</dbReference>
<evidence type="ECO:0000256" key="2">
    <source>
        <dbReference type="ARBA" id="ARBA00022614"/>
    </source>
</evidence>
<accession>A0ABM0JBQ7</accession>
<organism evidence="7 8">
    <name type="scientific">Aplysia californica</name>
    <name type="common">California sea hare</name>
    <dbReference type="NCBI Taxonomy" id="6500"/>
    <lineage>
        <taxon>Eukaryota</taxon>
        <taxon>Metazoa</taxon>
        <taxon>Spiralia</taxon>
        <taxon>Lophotrochozoa</taxon>
        <taxon>Mollusca</taxon>
        <taxon>Gastropoda</taxon>
        <taxon>Heterobranchia</taxon>
        <taxon>Euthyneura</taxon>
        <taxon>Tectipleura</taxon>
        <taxon>Aplysiida</taxon>
        <taxon>Aplysioidea</taxon>
        <taxon>Aplysiidae</taxon>
        <taxon>Aplysia</taxon>
    </lineage>
</organism>
<dbReference type="SMART" id="SM00365">
    <property type="entry name" value="LRR_SD22"/>
    <property type="match status" value="3"/>
</dbReference>
<dbReference type="InterPro" id="IPR025875">
    <property type="entry name" value="Leu-rich_rpt_4"/>
</dbReference>
<keyword evidence="3" id="KW-0677">Repeat</keyword>
<keyword evidence="5" id="KW-0966">Cell projection</keyword>
<dbReference type="RefSeq" id="XP_005090003.1">
    <property type="nucleotide sequence ID" value="XM_005089946.3"/>
</dbReference>
<dbReference type="Gene3D" id="3.80.10.10">
    <property type="entry name" value="Ribonuclease Inhibitor"/>
    <property type="match status" value="1"/>
</dbReference>
<reference evidence="8" key="1">
    <citation type="submission" date="2025-08" db="UniProtKB">
        <authorList>
            <consortium name="RefSeq"/>
        </authorList>
    </citation>
    <scope>IDENTIFICATION</scope>
</reference>
<proteinExistence type="predicted"/>
<protein>
    <submittedName>
        <fullName evidence="8">Leucine-rich repeat-containing protein 46</fullName>
    </submittedName>
</protein>
<dbReference type="Pfam" id="PF12799">
    <property type="entry name" value="LRR_4"/>
    <property type="match status" value="1"/>
</dbReference>
<dbReference type="GeneID" id="101862623"/>
<evidence type="ECO:0000313" key="8">
    <source>
        <dbReference type="RefSeq" id="XP_005090003.1"/>
    </source>
</evidence>
<evidence type="ECO:0000313" key="7">
    <source>
        <dbReference type="Proteomes" id="UP000694888"/>
    </source>
</evidence>
<evidence type="ECO:0000256" key="6">
    <source>
        <dbReference type="SAM" id="MobiDB-lite"/>
    </source>
</evidence>
<evidence type="ECO:0000256" key="4">
    <source>
        <dbReference type="ARBA" id="ARBA00023069"/>
    </source>
</evidence>